<gene>
    <name evidence="2" type="ORF">LQ567_22440</name>
</gene>
<evidence type="ECO:0000256" key="1">
    <source>
        <dbReference type="SAM" id="SignalP"/>
    </source>
</evidence>
<organism evidence="2 3">
    <name type="scientific">Niabella pedocola</name>
    <dbReference type="NCBI Taxonomy" id="1752077"/>
    <lineage>
        <taxon>Bacteria</taxon>
        <taxon>Pseudomonadati</taxon>
        <taxon>Bacteroidota</taxon>
        <taxon>Chitinophagia</taxon>
        <taxon>Chitinophagales</taxon>
        <taxon>Chitinophagaceae</taxon>
        <taxon>Niabella</taxon>
    </lineage>
</organism>
<dbReference type="EMBL" id="JAJNEC010000007">
    <property type="protein sequence ID" value="MCD2425560.1"/>
    <property type="molecule type" value="Genomic_DNA"/>
</dbReference>
<sequence length="412" mass="46043">MSMYCNNFSNLGKALFKVALLWWLLGHSGSVQAQPLYELQAAGTESRWISFENIRGEKGGAAKENKGAKGHSSEWIKPGASKVLMDYSGAGIIHRIWMTVIDRSPAALRSIRIEMYWDNASTPAVSAPLGDFFGISLGLKTAFQSAAFSDPEGRSFNCYIPMPFKKHAKIVFINESKVNQLLFYDVNFSALKQPVLQAGYFHAYWSTNKGATLGDDFAILPQIQGKGRFLGTNIGIITDKVYGSTWFGEGEVKIYLDGDQQYPTLAGTGTEDYIGSAWNLGPFANLYQGAPIVDKVKGRFSFYRYHIPDPVFFNSSCKVTIQQMGGGGRDSIRAIIKAGGRARPVTVMTSERLIKIFEEQQYPDLFDERFPKDEWTNFYRVDHYSATAYFYLDRPESKLPPLPPVAERIQGL</sequence>
<keyword evidence="3" id="KW-1185">Reference proteome</keyword>
<accession>A0ABS8PXC8</accession>
<feature type="signal peptide" evidence="1">
    <location>
        <begin position="1"/>
        <end position="33"/>
    </location>
</feature>
<feature type="chain" id="PRO_5045051826" evidence="1">
    <location>
        <begin position="34"/>
        <end position="412"/>
    </location>
</feature>
<comment type="caution">
    <text evidence="2">The sequence shown here is derived from an EMBL/GenBank/DDBJ whole genome shotgun (WGS) entry which is preliminary data.</text>
</comment>
<proteinExistence type="predicted"/>
<dbReference type="Proteomes" id="UP001199816">
    <property type="component" value="Unassembled WGS sequence"/>
</dbReference>
<dbReference type="RefSeq" id="WP_231008088.1">
    <property type="nucleotide sequence ID" value="NZ_JAJNEC010000007.1"/>
</dbReference>
<reference evidence="2 3" key="1">
    <citation type="submission" date="2021-11" db="EMBL/GenBank/DDBJ databases">
        <title>Genomic of Niabella pedocola.</title>
        <authorList>
            <person name="Wu T."/>
        </authorList>
    </citation>
    <scope>NUCLEOTIDE SEQUENCE [LARGE SCALE GENOMIC DNA]</scope>
    <source>
        <strain evidence="2 3">JCM 31011</strain>
    </source>
</reference>
<protein>
    <submittedName>
        <fullName evidence="2">DUF2961 domain-containing protein</fullName>
    </submittedName>
</protein>
<dbReference type="Gene3D" id="2.60.120.1390">
    <property type="match status" value="1"/>
</dbReference>
<dbReference type="Pfam" id="PF11175">
    <property type="entry name" value="DUF2961"/>
    <property type="match status" value="1"/>
</dbReference>
<dbReference type="InterPro" id="IPR021345">
    <property type="entry name" value="DUF2961"/>
</dbReference>
<evidence type="ECO:0000313" key="2">
    <source>
        <dbReference type="EMBL" id="MCD2425560.1"/>
    </source>
</evidence>
<name>A0ABS8PXC8_9BACT</name>
<evidence type="ECO:0000313" key="3">
    <source>
        <dbReference type="Proteomes" id="UP001199816"/>
    </source>
</evidence>
<keyword evidence="1" id="KW-0732">Signal</keyword>